<organism evidence="1 2">
    <name type="scientific">Araneus ventricosus</name>
    <name type="common">Orbweaver spider</name>
    <name type="synonym">Epeira ventricosa</name>
    <dbReference type="NCBI Taxonomy" id="182803"/>
    <lineage>
        <taxon>Eukaryota</taxon>
        <taxon>Metazoa</taxon>
        <taxon>Ecdysozoa</taxon>
        <taxon>Arthropoda</taxon>
        <taxon>Chelicerata</taxon>
        <taxon>Arachnida</taxon>
        <taxon>Araneae</taxon>
        <taxon>Araneomorphae</taxon>
        <taxon>Entelegynae</taxon>
        <taxon>Araneoidea</taxon>
        <taxon>Araneidae</taxon>
        <taxon>Araneus</taxon>
    </lineage>
</organism>
<dbReference type="Proteomes" id="UP000499080">
    <property type="component" value="Unassembled WGS sequence"/>
</dbReference>
<dbReference type="AlphaFoldDB" id="A0A4Y2LNR9"/>
<evidence type="ECO:0000313" key="2">
    <source>
        <dbReference type="Proteomes" id="UP000499080"/>
    </source>
</evidence>
<gene>
    <name evidence="1" type="ORF">AVEN_44768_1</name>
</gene>
<protein>
    <submittedName>
        <fullName evidence="1">Uncharacterized protein</fullName>
    </submittedName>
</protein>
<reference evidence="1 2" key="1">
    <citation type="journal article" date="2019" name="Sci. Rep.">
        <title>Orb-weaving spider Araneus ventricosus genome elucidates the spidroin gene catalogue.</title>
        <authorList>
            <person name="Kono N."/>
            <person name="Nakamura H."/>
            <person name="Ohtoshi R."/>
            <person name="Moran D.A.P."/>
            <person name="Shinohara A."/>
            <person name="Yoshida Y."/>
            <person name="Fujiwara M."/>
            <person name="Mori M."/>
            <person name="Tomita M."/>
            <person name="Arakawa K."/>
        </authorList>
    </citation>
    <scope>NUCLEOTIDE SEQUENCE [LARGE SCALE GENOMIC DNA]</scope>
</reference>
<proteinExistence type="predicted"/>
<dbReference type="EMBL" id="BGPR01006103">
    <property type="protein sequence ID" value="GBN16099.1"/>
    <property type="molecule type" value="Genomic_DNA"/>
</dbReference>
<accession>A0A4Y2LNR9</accession>
<evidence type="ECO:0000313" key="1">
    <source>
        <dbReference type="EMBL" id="GBN16099.1"/>
    </source>
</evidence>
<name>A0A4Y2LNR9_ARAVE</name>
<comment type="caution">
    <text evidence="1">The sequence shown here is derived from an EMBL/GenBank/DDBJ whole genome shotgun (WGS) entry which is preliminary data.</text>
</comment>
<keyword evidence="2" id="KW-1185">Reference proteome</keyword>
<sequence>MGFGAGRFQARNTISLKICRDVGLVHPKSKSWTQRPIADAEDGRGGHSAGVVLAICQRFIAVDSSKIAFVILKSEA</sequence>